<dbReference type="AlphaFoldDB" id="A0A9D4YFI8"/>
<name>A0A9D4YFI8_PEA</name>
<evidence type="ECO:0000313" key="2">
    <source>
        <dbReference type="EMBL" id="KAI5436600.1"/>
    </source>
</evidence>
<dbReference type="PANTHER" id="PTHR48154:SF1">
    <property type="entry name" value="PROTEIN, PUTATIVE-RELATED"/>
    <property type="match status" value="1"/>
</dbReference>
<feature type="domain" description="DUF7745" evidence="1">
    <location>
        <begin position="111"/>
        <end position="155"/>
    </location>
</feature>
<comment type="caution">
    <text evidence="2">The sequence shown here is derived from an EMBL/GenBank/DDBJ whole genome shotgun (WGS) entry which is preliminary data.</text>
</comment>
<dbReference type="Proteomes" id="UP001058974">
    <property type="component" value="Chromosome 2"/>
</dbReference>
<dbReference type="PANTHER" id="PTHR48154">
    <property type="entry name" value="PROTEIN, PUTATIVE-RELATED"/>
    <property type="match status" value="1"/>
</dbReference>
<sequence>MDLLTTYVDVSTLVALSQYYDPPLRCFTFKDFQLVPTIEEYEMLLGSYMKDHLPFTSLGEQLTSESVVEVLHITVEEVTLGLGPRELSKKFLEEKAWTLKKEGKWLPFSLGSENPDLLQKIKRACNLIHYKGKELGKRDCRAKELYHQWVVQRVKEIKLTYNVEVLVPSPEPEHVYASKEEVDALRETIT</sequence>
<evidence type="ECO:0000313" key="3">
    <source>
        <dbReference type="Proteomes" id="UP001058974"/>
    </source>
</evidence>
<organism evidence="2 3">
    <name type="scientific">Pisum sativum</name>
    <name type="common">Garden pea</name>
    <name type="synonym">Lathyrus oleraceus</name>
    <dbReference type="NCBI Taxonomy" id="3888"/>
    <lineage>
        <taxon>Eukaryota</taxon>
        <taxon>Viridiplantae</taxon>
        <taxon>Streptophyta</taxon>
        <taxon>Embryophyta</taxon>
        <taxon>Tracheophyta</taxon>
        <taxon>Spermatophyta</taxon>
        <taxon>Magnoliopsida</taxon>
        <taxon>eudicotyledons</taxon>
        <taxon>Gunneridae</taxon>
        <taxon>Pentapetalae</taxon>
        <taxon>rosids</taxon>
        <taxon>fabids</taxon>
        <taxon>Fabales</taxon>
        <taxon>Fabaceae</taxon>
        <taxon>Papilionoideae</taxon>
        <taxon>50 kb inversion clade</taxon>
        <taxon>NPAAA clade</taxon>
        <taxon>Hologalegina</taxon>
        <taxon>IRL clade</taxon>
        <taxon>Fabeae</taxon>
        <taxon>Lathyrus</taxon>
    </lineage>
</organism>
<dbReference type="EMBL" id="JAMSHJ010000002">
    <property type="protein sequence ID" value="KAI5436600.1"/>
    <property type="molecule type" value="Genomic_DNA"/>
</dbReference>
<gene>
    <name evidence="2" type="ORF">KIW84_022922</name>
</gene>
<reference evidence="2 3" key="1">
    <citation type="journal article" date="2022" name="Nat. Genet.">
        <title>Improved pea reference genome and pan-genome highlight genomic features and evolutionary characteristics.</title>
        <authorList>
            <person name="Yang T."/>
            <person name="Liu R."/>
            <person name="Luo Y."/>
            <person name="Hu S."/>
            <person name="Wang D."/>
            <person name="Wang C."/>
            <person name="Pandey M.K."/>
            <person name="Ge S."/>
            <person name="Xu Q."/>
            <person name="Li N."/>
            <person name="Li G."/>
            <person name="Huang Y."/>
            <person name="Saxena R.K."/>
            <person name="Ji Y."/>
            <person name="Li M."/>
            <person name="Yan X."/>
            <person name="He Y."/>
            <person name="Liu Y."/>
            <person name="Wang X."/>
            <person name="Xiang C."/>
            <person name="Varshney R.K."/>
            <person name="Ding H."/>
            <person name="Gao S."/>
            <person name="Zong X."/>
        </authorList>
    </citation>
    <scope>NUCLEOTIDE SEQUENCE [LARGE SCALE GENOMIC DNA]</scope>
    <source>
        <strain evidence="2 3">cv. Zhongwan 6</strain>
    </source>
</reference>
<evidence type="ECO:0000259" key="1">
    <source>
        <dbReference type="Pfam" id="PF24924"/>
    </source>
</evidence>
<protein>
    <recommendedName>
        <fullName evidence="1">DUF7745 domain-containing protein</fullName>
    </recommendedName>
</protein>
<accession>A0A9D4YFI8</accession>
<keyword evidence="3" id="KW-1185">Reference proteome</keyword>
<feature type="domain" description="DUF7745" evidence="1">
    <location>
        <begin position="2"/>
        <end position="108"/>
    </location>
</feature>
<dbReference type="Pfam" id="PF24924">
    <property type="entry name" value="DUF7745"/>
    <property type="match status" value="2"/>
</dbReference>
<dbReference type="Gramene" id="Psat02G0292200-T1">
    <property type="protein sequence ID" value="KAI5436600.1"/>
    <property type="gene ID" value="KIW84_022922"/>
</dbReference>
<dbReference type="InterPro" id="IPR056647">
    <property type="entry name" value="DUF7745"/>
</dbReference>
<proteinExistence type="predicted"/>